<dbReference type="Pfam" id="PF17763">
    <property type="entry name" value="Asparaginase_C"/>
    <property type="match status" value="1"/>
</dbReference>
<dbReference type="SUPFAM" id="SSF53774">
    <property type="entry name" value="Glutaminase/Asparaginase"/>
    <property type="match status" value="1"/>
</dbReference>
<keyword evidence="12" id="KW-1185">Reference proteome</keyword>
<dbReference type="InterPro" id="IPR004550">
    <property type="entry name" value="AsnASE_II"/>
</dbReference>
<evidence type="ECO:0000256" key="1">
    <source>
        <dbReference type="ARBA" id="ARBA00010518"/>
    </source>
</evidence>
<dbReference type="AlphaFoldDB" id="A0A1L0B8F3"/>
<dbReference type="Pfam" id="PF00710">
    <property type="entry name" value="Asparaginase"/>
    <property type="match status" value="1"/>
</dbReference>
<evidence type="ECO:0000313" key="11">
    <source>
        <dbReference type="EMBL" id="SGZ47286.1"/>
    </source>
</evidence>
<feature type="binding site" evidence="6">
    <location>
        <begin position="134"/>
        <end position="135"/>
    </location>
    <ligand>
        <name>substrate</name>
    </ligand>
</feature>
<dbReference type="InterPro" id="IPR027473">
    <property type="entry name" value="L-asparaginase_C"/>
</dbReference>
<dbReference type="InterPro" id="IPR040919">
    <property type="entry name" value="Asparaginase_C"/>
</dbReference>
<feature type="active site" evidence="7">
    <location>
        <position position="57"/>
    </location>
</feature>
<dbReference type="InterPro" id="IPR006034">
    <property type="entry name" value="Asparaginase/glutaminase-like"/>
</dbReference>
<dbReference type="FunFam" id="3.40.50.1170:FF:000001">
    <property type="entry name" value="L-asparaginase 2"/>
    <property type="match status" value="1"/>
</dbReference>
<dbReference type="Gene3D" id="3.40.50.1170">
    <property type="entry name" value="L-asparaginase, N-terminal domain"/>
    <property type="match status" value="1"/>
</dbReference>
<comment type="catalytic activity">
    <reaction evidence="4">
        <text>L-asparagine + H2O = L-aspartate + NH4(+)</text>
        <dbReference type="Rhea" id="RHEA:21016"/>
        <dbReference type="ChEBI" id="CHEBI:15377"/>
        <dbReference type="ChEBI" id="CHEBI:28938"/>
        <dbReference type="ChEBI" id="CHEBI:29991"/>
        <dbReference type="ChEBI" id="CHEBI:58048"/>
        <dbReference type="EC" id="3.5.1.1"/>
    </reaction>
</comment>
<protein>
    <recommendedName>
        <fullName evidence="2">asparaginase</fullName>
        <ecNumber evidence="2">3.5.1.1</ecNumber>
    </recommendedName>
</protein>
<feature type="domain" description="Asparaginase/glutaminase C-terminal" evidence="10">
    <location>
        <begin position="260"/>
        <end position="372"/>
    </location>
</feature>
<feature type="active site" description="O-isoaspartyl threonine intermediate" evidence="5">
    <location>
        <position position="57"/>
    </location>
</feature>
<organism evidence="11 12">
    <name type="scientific">Sungouiella intermedia</name>
    <dbReference type="NCBI Taxonomy" id="45354"/>
    <lineage>
        <taxon>Eukaryota</taxon>
        <taxon>Fungi</taxon>
        <taxon>Dikarya</taxon>
        <taxon>Ascomycota</taxon>
        <taxon>Saccharomycotina</taxon>
        <taxon>Pichiomycetes</taxon>
        <taxon>Metschnikowiaceae</taxon>
        <taxon>Sungouiella</taxon>
    </lineage>
</organism>
<dbReference type="InterPro" id="IPR037152">
    <property type="entry name" value="L-asparaginase_N_sf"/>
</dbReference>
<reference evidence="11 12" key="1">
    <citation type="submission" date="2016-10" db="EMBL/GenBank/DDBJ databases">
        <authorList>
            <person name="de Groot N.N."/>
        </authorList>
    </citation>
    <scope>NUCLEOTIDE SEQUENCE [LARGE SCALE GENOMIC DNA]</scope>
    <source>
        <strain evidence="11 12">CBS 141442</strain>
    </source>
</reference>
<dbReference type="InterPro" id="IPR036152">
    <property type="entry name" value="Asp/glu_Ase-like_sf"/>
</dbReference>
<dbReference type="InterPro" id="IPR027474">
    <property type="entry name" value="L-asparaginase_N"/>
</dbReference>
<dbReference type="PROSITE" id="PS51732">
    <property type="entry name" value="ASN_GLN_ASE_3"/>
    <property type="match status" value="1"/>
</dbReference>
<evidence type="ECO:0000259" key="10">
    <source>
        <dbReference type="Pfam" id="PF17763"/>
    </source>
</evidence>
<evidence type="ECO:0000313" key="12">
    <source>
        <dbReference type="Proteomes" id="UP000182334"/>
    </source>
</evidence>
<dbReference type="SMART" id="SM00870">
    <property type="entry name" value="Asparaginase"/>
    <property type="match status" value="1"/>
</dbReference>
<feature type="binding site" evidence="6">
    <location>
        <position position="103"/>
    </location>
    <ligand>
        <name>substrate</name>
    </ligand>
</feature>
<dbReference type="PANTHER" id="PTHR11707:SF28">
    <property type="entry name" value="60 KDA LYSOPHOSPHOLIPASE"/>
    <property type="match status" value="1"/>
</dbReference>
<dbReference type="Gene3D" id="3.40.50.40">
    <property type="match status" value="1"/>
</dbReference>
<proteinExistence type="inferred from homology"/>
<evidence type="ECO:0000256" key="5">
    <source>
        <dbReference type="PIRSR" id="PIRSR001220-1"/>
    </source>
</evidence>
<evidence type="ECO:0000256" key="6">
    <source>
        <dbReference type="PIRSR" id="PIRSR001220-2"/>
    </source>
</evidence>
<evidence type="ECO:0000256" key="2">
    <source>
        <dbReference type="ARBA" id="ARBA00012920"/>
    </source>
</evidence>
<dbReference type="PROSITE" id="PS00144">
    <property type="entry name" value="ASN_GLN_ASE_1"/>
    <property type="match status" value="1"/>
</dbReference>
<dbReference type="PIRSF" id="PIRSF001220">
    <property type="entry name" value="L-ASNase_gatD"/>
    <property type="match status" value="1"/>
</dbReference>
<feature type="domain" description="L-asparaginase N-terminal" evidence="9">
    <location>
        <begin position="49"/>
        <end position="238"/>
    </location>
</feature>
<dbReference type="NCBIfam" id="TIGR00520">
    <property type="entry name" value="asnASE_II"/>
    <property type="match status" value="1"/>
</dbReference>
<evidence type="ECO:0000256" key="4">
    <source>
        <dbReference type="ARBA" id="ARBA00049366"/>
    </source>
</evidence>
<dbReference type="PRINTS" id="PR00139">
    <property type="entry name" value="ASNGLNASE"/>
</dbReference>
<comment type="similarity">
    <text evidence="1 8">Belongs to the asparaginase 1 family.</text>
</comment>
<evidence type="ECO:0000259" key="9">
    <source>
        <dbReference type="Pfam" id="PF00710"/>
    </source>
</evidence>
<dbReference type="GO" id="GO:0004067">
    <property type="term" value="F:asparaginase activity"/>
    <property type="evidence" value="ECO:0007669"/>
    <property type="project" value="UniProtKB-UniRule"/>
</dbReference>
<dbReference type="OrthoDB" id="542841at2759"/>
<dbReference type="EMBL" id="LT635756">
    <property type="protein sequence ID" value="SGZ47286.1"/>
    <property type="molecule type" value="Genomic_DNA"/>
</dbReference>
<evidence type="ECO:0000256" key="3">
    <source>
        <dbReference type="ARBA" id="ARBA00022801"/>
    </source>
</evidence>
<dbReference type="PIRSF" id="PIRSF500176">
    <property type="entry name" value="L_ASNase"/>
    <property type="match status" value="1"/>
</dbReference>
<dbReference type="InterPro" id="IPR020827">
    <property type="entry name" value="Asparaginase/glutaminase_AS1"/>
</dbReference>
<dbReference type="STRING" id="45354.A0A1L0B8F3"/>
<dbReference type="GO" id="GO:0006530">
    <property type="term" value="P:L-asparagine catabolic process"/>
    <property type="evidence" value="ECO:0007669"/>
    <property type="project" value="UniProtKB-ARBA"/>
</dbReference>
<keyword evidence="3" id="KW-0378">Hydrolase</keyword>
<dbReference type="CDD" id="cd08964">
    <property type="entry name" value="L-asparaginase_II"/>
    <property type="match status" value="1"/>
</dbReference>
<evidence type="ECO:0000256" key="8">
    <source>
        <dbReference type="RuleBase" id="RU004456"/>
    </source>
</evidence>
<sequence>MSSEEVDTFDIQEEVVSTHHPIFKLRYRQGSQASIESASSVGSERLPVIKVLGTGGTIAAKGSTAFQTAGYHVDLTIEDLVSSIPDLSHTCELEFEQVFNLDSKEITTKELLALRNKVQEDLHHFDGIVITHGTDTCEETAFFLDSTVDTLGKPVVICGSMRPSTSVSADGPSNLYQACVVASDKQSRGRGILVTLNDKIGSGYYISKTDANSLDTFKSLGHGYLGNFVNGEVHYYFPAQRPTGLKYFQLPSNFGGPFPKVMVFYAHQGFDHEIIRLAVETMDIKGVVMATMGAGSLRDETNKMLGELSAKFNVPVVYSKRSVDGMVPKGSMPKTNNAYLIAGGYLNPQKARLLLQLCLYERLDVKKIRKVFSASYGG</sequence>
<gene>
    <name evidence="11" type="ORF">SAMEA4029010_CIC11G00000000807</name>
</gene>
<dbReference type="EC" id="3.5.1.1" evidence="2"/>
<accession>A0A1L0B8F3</accession>
<evidence type="ECO:0000256" key="7">
    <source>
        <dbReference type="PROSITE-ProRule" id="PRU10099"/>
    </source>
</evidence>
<dbReference type="PANTHER" id="PTHR11707">
    <property type="entry name" value="L-ASPARAGINASE"/>
    <property type="match status" value="1"/>
</dbReference>
<name>A0A1L0B8F3_9ASCO</name>
<dbReference type="Proteomes" id="UP000182334">
    <property type="component" value="Chromosome I"/>
</dbReference>